<gene>
    <name evidence="1" type="ORF">ACFFLM_05985</name>
</gene>
<comment type="caution">
    <text evidence="1">The sequence shown here is derived from an EMBL/GenBank/DDBJ whole genome shotgun (WGS) entry which is preliminary data.</text>
</comment>
<dbReference type="Proteomes" id="UP001589733">
    <property type="component" value="Unassembled WGS sequence"/>
</dbReference>
<evidence type="ECO:0008006" key="3">
    <source>
        <dbReference type="Google" id="ProtNLM"/>
    </source>
</evidence>
<sequence length="310" mass="35302">MSKSELPIGYTWQYCRTAGYEIAACIKYSMADLYDPDKGWIETDDVLVEVIRATDWKAPGQVWRFNPYDKDSLLSDFAGMEMSNDSILEFINKYGLFYDINDEGFASSQLEEYNGRPLKSGEFTKKGTLYRFHSADDLKNLRNEISKAKAAIRILDIINHDNEDIIVRRINGTYSIGRLDSQAVALIFPDLGRIIARVGNAVEGYSKNEQIDISYQFVRHLISKHTQDNGVTLTLLPYQTTSSSAVKLQPFITPRNLMGVIWHLIANEASSAYGLRRCEECGTWFRFMKQNARTCGPTCRKRISRKAQAV</sequence>
<evidence type="ECO:0000313" key="2">
    <source>
        <dbReference type="Proteomes" id="UP001589733"/>
    </source>
</evidence>
<dbReference type="RefSeq" id="WP_380006672.1">
    <property type="nucleotide sequence ID" value="NZ_JBHLYR010000019.1"/>
</dbReference>
<name>A0ABV6AVK3_9DEIO</name>
<reference evidence="1 2" key="1">
    <citation type="submission" date="2024-09" db="EMBL/GenBank/DDBJ databases">
        <authorList>
            <person name="Sun Q."/>
            <person name="Mori K."/>
        </authorList>
    </citation>
    <scope>NUCLEOTIDE SEQUENCE [LARGE SCALE GENOMIC DNA]</scope>
    <source>
        <strain evidence="1 2">JCM 13503</strain>
    </source>
</reference>
<dbReference type="EMBL" id="JBHLYR010000019">
    <property type="protein sequence ID" value="MFB9991516.1"/>
    <property type="molecule type" value="Genomic_DNA"/>
</dbReference>
<organism evidence="1 2">
    <name type="scientific">Deinococcus oregonensis</name>
    <dbReference type="NCBI Taxonomy" id="1805970"/>
    <lineage>
        <taxon>Bacteria</taxon>
        <taxon>Thermotogati</taxon>
        <taxon>Deinococcota</taxon>
        <taxon>Deinococci</taxon>
        <taxon>Deinococcales</taxon>
        <taxon>Deinococcaceae</taxon>
        <taxon>Deinococcus</taxon>
    </lineage>
</organism>
<accession>A0ABV6AVK3</accession>
<protein>
    <recommendedName>
        <fullName evidence="3">Zinc finger CGNR domain-containing protein</fullName>
    </recommendedName>
</protein>
<evidence type="ECO:0000313" key="1">
    <source>
        <dbReference type="EMBL" id="MFB9991516.1"/>
    </source>
</evidence>
<proteinExistence type="predicted"/>
<keyword evidence="2" id="KW-1185">Reference proteome</keyword>